<dbReference type="AlphaFoldDB" id="A0A6G4VLA1"/>
<dbReference type="InterPro" id="IPR021027">
    <property type="entry name" value="Transposase_put_HTH"/>
</dbReference>
<dbReference type="GO" id="GO:0006310">
    <property type="term" value="P:DNA recombination"/>
    <property type="evidence" value="ECO:0007669"/>
    <property type="project" value="UniProtKB-KW"/>
</dbReference>
<evidence type="ECO:0000259" key="9">
    <source>
        <dbReference type="Pfam" id="PF07282"/>
    </source>
</evidence>
<evidence type="ECO:0000256" key="6">
    <source>
        <dbReference type="ARBA" id="ARBA00023172"/>
    </source>
</evidence>
<keyword evidence="4" id="KW-0862">Zinc</keyword>
<comment type="similarity">
    <text evidence="1">In the C-terminal section; belongs to the transposase 35 family.</text>
</comment>
<dbReference type="Pfam" id="PF12323">
    <property type="entry name" value="HTH_OrfB_IS605"/>
    <property type="match status" value="1"/>
</dbReference>
<gene>
    <name evidence="11" type="primary">tnpB</name>
    <name evidence="11" type="ORF">G5C60_46640</name>
</gene>
<dbReference type="Pfam" id="PF01385">
    <property type="entry name" value="OrfB_IS605"/>
    <property type="match status" value="1"/>
</dbReference>
<proteinExistence type="inferred from homology"/>
<keyword evidence="6" id="KW-0233">DNA recombination</keyword>
<dbReference type="Pfam" id="PF07282">
    <property type="entry name" value="Cas12f1-like_TNB"/>
    <property type="match status" value="1"/>
</dbReference>
<sequence>MKKFTPRPGFTVRAHKLALDPNATATRHLHSHAGAARAAYNWAVAHVTAVWWQRKAEQSYGICEDELTPWRSWSLPSLRKAFNEAKRTDPRFAGWWQENSKEAYNTGLAGASAAFDNYAKSKNGKRKGPKMGIPRFKQKRKARLTCKFTTGTIRIAPDGRHVTLPRIGTVRLHENRADLRALVDAGHLRILSATACLGRGRWLVSLQVEQKHQLVKVARPDAAVGIDLGIKTLAVLADSDGVLGEEANPRHLEGAQKQLRHANRTVSRRHGPDRRTGQQPSRRWEKANAQRNKIHHRVANLREDTLHKMTTRLADTYGTIVVEDLNVAAMGRNRSLSRRIADAALGEIRRQLTYKTRRHGTRLVVASRWFPSSKTCSRCGVVKAKLPLSTRVFECDNCGLVLDRDANAGHNLVALAARTTGTGVAGDLDPAVKAESKPRGADQKTRTTRPRRKAGTGRAGGTIPSPRAGKETGDRQQATRTQLALW</sequence>
<dbReference type="InterPro" id="IPR053470">
    <property type="entry name" value="RNA-guided_DNA_endonuclease"/>
</dbReference>
<feature type="compositionally biased region" description="Basic residues" evidence="7">
    <location>
        <begin position="446"/>
        <end position="455"/>
    </location>
</feature>
<feature type="domain" description="Probable transposase IS891/IS1136/IS1341" evidence="8">
    <location>
        <begin position="206"/>
        <end position="333"/>
    </location>
</feature>
<feature type="region of interest" description="Disordered" evidence="7">
    <location>
        <begin position="424"/>
        <end position="486"/>
    </location>
</feature>
<name>A0A6G4VLA1_9ACTN</name>
<reference evidence="11 12" key="1">
    <citation type="submission" date="2020-02" db="EMBL/GenBank/DDBJ databases">
        <title>Whole-genome analyses of novel actinobacteria.</title>
        <authorList>
            <person name="Sahin N."/>
            <person name="Gencbay T."/>
        </authorList>
    </citation>
    <scope>NUCLEOTIDE SEQUENCE [LARGE SCALE GENOMIC DNA]</scope>
    <source>
        <strain evidence="11 12">HC44</strain>
    </source>
</reference>
<dbReference type="NCBIfam" id="NF038280">
    <property type="entry name" value="IS607_TnpB"/>
    <property type="match status" value="1"/>
</dbReference>
<keyword evidence="2" id="KW-0815">Transposition</keyword>
<evidence type="ECO:0000256" key="7">
    <source>
        <dbReference type="SAM" id="MobiDB-lite"/>
    </source>
</evidence>
<dbReference type="Proteomes" id="UP000472335">
    <property type="component" value="Unassembled WGS sequence"/>
</dbReference>
<accession>A0A6G4VLA1</accession>
<evidence type="ECO:0000256" key="5">
    <source>
        <dbReference type="ARBA" id="ARBA00023125"/>
    </source>
</evidence>
<feature type="domain" description="Cas12f1-like TNB" evidence="9">
    <location>
        <begin position="346"/>
        <end position="412"/>
    </location>
</feature>
<dbReference type="GO" id="GO:0046872">
    <property type="term" value="F:metal ion binding"/>
    <property type="evidence" value="ECO:0007669"/>
    <property type="project" value="UniProtKB-KW"/>
</dbReference>
<comment type="caution">
    <text evidence="11">The sequence shown here is derived from an EMBL/GenBank/DDBJ whole genome shotgun (WGS) entry which is preliminary data.</text>
</comment>
<feature type="compositionally biased region" description="Basic and acidic residues" evidence="7">
    <location>
        <begin position="430"/>
        <end position="445"/>
    </location>
</feature>
<evidence type="ECO:0000256" key="3">
    <source>
        <dbReference type="ARBA" id="ARBA00022723"/>
    </source>
</evidence>
<keyword evidence="3" id="KW-0479">Metal-binding</keyword>
<evidence type="ECO:0000313" key="12">
    <source>
        <dbReference type="Proteomes" id="UP000472335"/>
    </source>
</evidence>
<dbReference type="NCBIfam" id="NF040570">
    <property type="entry name" value="guided_TnpB"/>
    <property type="match status" value="1"/>
</dbReference>
<dbReference type="RefSeq" id="WP_165269676.1">
    <property type="nucleotide sequence ID" value="NZ_JAAKZY010000300.1"/>
</dbReference>
<feature type="domain" description="Transposase putative helix-turn-helix" evidence="10">
    <location>
        <begin position="13"/>
        <end position="54"/>
    </location>
</feature>
<dbReference type="InterPro" id="IPR001959">
    <property type="entry name" value="Transposase"/>
</dbReference>
<dbReference type="GO" id="GO:0032196">
    <property type="term" value="P:transposition"/>
    <property type="evidence" value="ECO:0007669"/>
    <property type="project" value="UniProtKB-KW"/>
</dbReference>
<keyword evidence="12" id="KW-1185">Reference proteome</keyword>
<evidence type="ECO:0000259" key="8">
    <source>
        <dbReference type="Pfam" id="PF01385"/>
    </source>
</evidence>
<evidence type="ECO:0000256" key="4">
    <source>
        <dbReference type="ARBA" id="ARBA00022833"/>
    </source>
</evidence>
<dbReference type="InterPro" id="IPR010095">
    <property type="entry name" value="Cas12f1-like_TNB"/>
</dbReference>
<feature type="region of interest" description="Disordered" evidence="7">
    <location>
        <begin position="254"/>
        <end position="291"/>
    </location>
</feature>
<dbReference type="NCBIfam" id="TIGR01766">
    <property type="entry name" value="IS200/IS605 family accessory protein TnpB-like domain"/>
    <property type="match status" value="1"/>
</dbReference>
<evidence type="ECO:0000313" key="11">
    <source>
        <dbReference type="EMBL" id="NGO14876.1"/>
    </source>
</evidence>
<feature type="compositionally biased region" description="Basic residues" evidence="7">
    <location>
        <begin position="258"/>
        <end position="272"/>
    </location>
</feature>
<feature type="compositionally biased region" description="Polar residues" evidence="7">
    <location>
        <begin position="475"/>
        <end position="486"/>
    </location>
</feature>
<dbReference type="GO" id="GO:0003677">
    <property type="term" value="F:DNA binding"/>
    <property type="evidence" value="ECO:0007669"/>
    <property type="project" value="UniProtKB-KW"/>
</dbReference>
<keyword evidence="5" id="KW-0238">DNA-binding</keyword>
<evidence type="ECO:0000256" key="1">
    <source>
        <dbReference type="ARBA" id="ARBA00008761"/>
    </source>
</evidence>
<protein>
    <submittedName>
        <fullName evidence="11">IS200/IS605 family element transposase accessory protein TnpB</fullName>
    </submittedName>
</protein>
<organism evidence="11 12">
    <name type="scientific">Streptomyces scabichelini</name>
    <dbReference type="NCBI Taxonomy" id="2711217"/>
    <lineage>
        <taxon>Bacteria</taxon>
        <taxon>Bacillati</taxon>
        <taxon>Actinomycetota</taxon>
        <taxon>Actinomycetes</taxon>
        <taxon>Kitasatosporales</taxon>
        <taxon>Streptomycetaceae</taxon>
        <taxon>Streptomyces</taxon>
    </lineage>
</organism>
<evidence type="ECO:0000259" key="10">
    <source>
        <dbReference type="Pfam" id="PF12323"/>
    </source>
</evidence>
<evidence type="ECO:0000256" key="2">
    <source>
        <dbReference type="ARBA" id="ARBA00022578"/>
    </source>
</evidence>
<dbReference type="EMBL" id="JAAKZY010000300">
    <property type="protein sequence ID" value="NGO14876.1"/>
    <property type="molecule type" value="Genomic_DNA"/>
</dbReference>